<proteinExistence type="predicted"/>
<dbReference type="InterPro" id="IPR003607">
    <property type="entry name" value="HD/PDEase_dom"/>
</dbReference>
<dbReference type="PANTHER" id="PTHR33525:SF3">
    <property type="entry name" value="RIBONUCLEASE Y"/>
    <property type="match status" value="1"/>
</dbReference>
<dbReference type="EMBL" id="CAEZSR010000211">
    <property type="protein sequence ID" value="CAB4588344.1"/>
    <property type="molecule type" value="Genomic_DNA"/>
</dbReference>
<dbReference type="InterPro" id="IPR052340">
    <property type="entry name" value="RNase_Y/CdgJ"/>
</dbReference>
<evidence type="ECO:0000259" key="1">
    <source>
        <dbReference type="PROSITE" id="PS51833"/>
    </source>
</evidence>
<feature type="domain" description="HDOD" evidence="1">
    <location>
        <begin position="70"/>
        <end position="240"/>
    </location>
</feature>
<dbReference type="InterPro" id="IPR013976">
    <property type="entry name" value="HDOD"/>
</dbReference>
<dbReference type="PROSITE" id="PS51833">
    <property type="entry name" value="HDOD"/>
    <property type="match status" value="1"/>
</dbReference>
<reference evidence="2" key="1">
    <citation type="submission" date="2020-05" db="EMBL/GenBank/DDBJ databases">
        <authorList>
            <person name="Chiriac C."/>
            <person name="Salcher M."/>
            <person name="Ghai R."/>
            <person name="Kavagutti S V."/>
        </authorList>
    </citation>
    <scope>NUCLEOTIDE SEQUENCE</scope>
</reference>
<dbReference type="PANTHER" id="PTHR33525">
    <property type="match status" value="1"/>
</dbReference>
<dbReference type="SUPFAM" id="SSF109604">
    <property type="entry name" value="HD-domain/PDEase-like"/>
    <property type="match status" value="1"/>
</dbReference>
<evidence type="ECO:0000313" key="2">
    <source>
        <dbReference type="EMBL" id="CAB4588344.1"/>
    </source>
</evidence>
<dbReference type="CDD" id="cd00077">
    <property type="entry name" value="HDc"/>
    <property type="match status" value="1"/>
</dbReference>
<sequence>MITQLEPPSSEGYSGGFRRRGSQEVAWSRSGGTFRFVPLPSTPLDRMSAADRAAGADRGVDRGALERSRLVVHPASARVVLEVLRRPDDSAGDLTKVILTDPALAAAVLRSANSAHLGYSRRIGGVRRATVMLGTGLVNSLAASRVADLVFDTEAPDYPDWLWLHSIATACAASVLARRVGEAPDEAYTAGLLHEVGWLLGAGAGVAHPEHDHAEIGGLLLSRWNLPDRITAAVRMHHARPDGLVAPLDRVVVAARSFAVALGATGPEHTLDSMEALQLLQLRNVRQPAVMQEIEAELAAVTSDLVGAR</sequence>
<name>A0A6J6FMT9_9ZZZZ</name>
<dbReference type="AlphaFoldDB" id="A0A6J6FMT9"/>
<dbReference type="Pfam" id="PF08668">
    <property type="entry name" value="HDOD"/>
    <property type="match status" value="2"/>
</dbReference>
<protein>
    <submittedName>
        <fullName evidence="2">Unannotated protein</fullName>
    </submittedName>
</protein>
<dbReference type="Gene3D" id="1.10.3210.10">
    <property type="entry name" value="Hypothetical protein af1432"/>
    <property type="match status" value="1"/>
</dbReference>
<organism evidence="2">
    <name type="scientific">freshwater metagenome</name>
    <dbReference type="NCBI Taxonomy" id="449393"/>
    <lineage>
        <taxon>unclassified sequences</taxon>
        <taxon>metagenomes</taxon>
        <taxon>ecological metagenomes</taxon>
    </lineage>
</organism>
<gene>
    <name evidence="2" type="ORF">UFOPK1493_03595</name>
</gene>
<accession>A0A6J6FMT9</accession>